<sequence>MSVVIISHPSCAQHLSPEGHPECPERLDAIHNQLIASGLEFVISEYDAIPANDKQLRAVHEANYLESLEGLAPAKGVRLLRDDVWMSPGTLQAARHAAGAGAQAVDLIMAGKIKTAFCNVRPPGHHAERARAMGFCFYNNIAVAARHALDTQHLKRVAILDFDVHHGNGTQDIFFDEPRVLFCSTFQHPFYPGTPYQTGREHIINAPLAATAKGEEFRDAVTEHWLPALEAFAPEMLFISAGFDAHLLDDMSSIGLVEQDYQWVTEQLRGYMDDHEQCLGIVSMLEGGYDLPSLGRSAVAHIKALGKL</sequence>
<name>A0ABT8TFT4_9GAMM</name>
<comment type="similarity">
    <text evidence="1">Belongs to the histone deacetylase family.</text>
</comment>
<proteinExistence type="inferred from homology"/>
<dbReference type="SUPFAM" id="SSF52768">
    <property type="entry name" value="Arginase/deacetylase"/>
    <property type="match status" value="1"/>
</dbReference>
<evidence type="ECO:0000313" key="4">
    <source>
        <dbReference type="Proteomes" id="UP001168380"/>
    </source>
</evidence>
<dbReference type="InterPro" id="IPR037138">
    <property type="entry name" value="His_deacetylse_dom_sf"/>
</dbReference>
<dbReference type="CDD" id="cd11599">
    <property type="entry name" value="HDAC_classII_2"/>
    <property type="match status" value="1"/>
</dbReference>
<protein>
    <submittedName>
        <fullName evidence="3">Histone deacetylase family protein</fullName>
    </submittedName>
</protein>
<organism evidence="3 4">
    <name type="scientific">Gilvimarinus algae</name>
    <dbReference type="NCBI Taxonomy" id="3058037"/>
    <lineage>
        <taxon>Bacteria</taxon>
        <taxon>Pseudomonadati</taxon>
        <taxon>Pseudomonadota</taxon>
        <taxon>Gammaproteobacteria</taxon>
        <taxon>Cellvibrionales</taxon>
        <taxon>Cellvibrionaceae</taxon>
        <taxon>Gilvimarinus</taxon>
    </lineage>
</organism>
<dbReference type="PRINTS" id="PR01270">
    <property type="entry name" value="HDASUPER"/>
</dbReference>
<evidence type="ECO:0000313" key="3">
    <source>
        <dbReference type="EMBL" id="MDO3382952.1"/>
    </source>
</evidence>
<dbReference type="Pfam" id="PF00850">
    <property type="entry name" value="Hist_deacetyl"/>
    <property type="match status" value="1"/>
</dbReference>
<comment type="caution">
    <text evidence="3">The sequence shown here is derived from an EMBL/GenBank/DDBJ whole genome shotgun (WGS) entry which is preliminary data.</text>
</comment>
<dbReference type="PANTHER" id="PTHR10625:SF10">
    <property type="entry name" value="HISTONE DEACETYLASE HDAC1"/>
    <property type="match status" value="1"/>
</dbReference>
<keyword evidence="4" id="KW-1185">Reference proteome</keyword>
<gene>
    <name evidence="3" type="ORF">QWI16_12305</name>
</gene>
<dbReference type="InterPro" id="IPR023801">
    <property type="entry name" value="His_deacetylse_dom"/>
</dbReference>
<dbReference type="PANTHER" id="PTHR10625">
    <property type="entry name" value="HISTONE DEACETYLASE HDAC1-RELATED"/>
    <property type="match status" value="1"/>
</dbReference>
<dbReference type="EMBL" id="JAULRT010000059">
    <property type="protein sequence ID" value="MDO3382952.1"/>
    <property type="molecule type" value="Genomic_DNA"/>
</dbReference>
<dbReference type="Gene3D" id="3.40.800.20">
    <property type="entry name" value="Histone deacetylase domain"/>
    <property type="match status" value="1"/>
</dbReference>
<feature type="domain" description="Histone deacetylase" evidence="2">
    <location>
        <begin position="20"/>
        <end position="305"/>
    </location>
</feature>
<reference evidence="3" key="1">
    <citation type="submission" date="2023-07" db="EMBL/GenBank/DDBJ databases">
        <title>Gilvimarinus algae sp. nov., isolated from the surface of Kelp.</title>
        <authorList>
            <person name="Sun Y.Y."/>
            <person name="Gong Y."/>
            <person name="Du Z.J."/>
        </authorList>
    </citation>
    <scope>NUCLEOTIDE SEQUENCE</scope>
    <source>
        <strain evidence="3">SDUM040014</strain>
    </source>
</reference>
<dbReference type="InterPro" id="IPR023696">
    <property type="entry name" value="Ureohydrolase_dom_sf"/>
</dbReference>
<evidence type="ECO:0000259" key="2">
    <source>
        <dbReference type="Pfam" id="PF00850"/>
    </source>
</evidence>
<dbReference type="RefSeq" id="WP_302713527.1">
    <property type="nucleotide sequence ID" value="NZ_JAULRT010000059.1"/>
</dbReference>
<dbReference type="Proteomes" id="UP001168380">
    <property type="component" value="Unassembled WGS sequence"/>
</dbReference>
<evidence type="ECO:0000256" key="1">
    <source>
        <dbReference type="ARBA" id="ARBA00005947"/>
    </source>
</evidence>
<dbReference type="InterPro" id="IPR000286">
    <property type="entry name" value="HDACs"/>
</dbReference>
<accession>A0ABT8TFT4</accession>